<evidence type="ECO:0000313" key="2">
    <source>
        <dbReference type="Proteomes" id="UP000887577"/>
    </source>
</evidence>
<name>A0A914YEB8_9BILA</name>
<dbReference type="Proteomes" id="UP000887577">
    <property type="component" value="Unplaced"/>
</dbReference>
<reference evidence="3" key="1">
    <citation type="submission" date="2022-11" db="UniProtKB">
        <authorList>
            <consortium name="WormBaseParasite"/>
        </authorList>
    </citation>
    <scope>IDENTIFICATION</scope>
</reference>
<dbReference type="AlphaFoldDB" id="A0A914YEB8"/>
<organism evidence="2 3">
    <name type="scientific">Panagrolaimus superbus</name>
    <dbReference type="NCBI Taxonomy" id="310955"/>
    <lineage>
        <taxon>Eukaryota</taxon>
        <taxon>Metazoa</taxon>
        <taxon>Ecdysozoa</taxon>
        <taxon>Nematoda</taxon>
        <taxon>Chromadorea</taxon>
        <taxon>Rhabditida</taxon>
        <taxon>Tylenchina</taxon>
        <taxon>Panagrolaimomorpha</taxon>
        <taxon>Panagrolaimoidea</taxon>
        <taxon>Panagrolaimidae</taxon>
        <taxon>Panagrolaimus</taxon>
    </lineage>
</organism>
<protein>
    <submittedName>
        <fullName evidence="3">Uncharacterized protein</fullName>
    </submittedName>
</protein>
<dbReference type="WBParaSite" id="PSU_v2.g18601.t1">
    <property type="protein sequence ID" value="PSU_v2.g18601.t1"/>
    <property type="gene ID" value="PSU_v2.g18601"/>
</dbReference>
<evidence type="ECO:0000256" key="1">
    <source>
        <dbReference type="SAM" id="MobiDB-lite"/>
    </source>
</evidence>
<keyword evidence="2" id="KW-1185">Reference proteome</keyword>
<feature type="compositionally biased region" description="Low complexity" evidence="1">
    <location>
        <begin position="115"/>
        <end position="125"/>
    </location>
</feature>
<proteinExistence type="predicted"/>
<sequence>MGRDRSRSPSRHRKSKRSHRDPSPDRDDNRHSRKTKAEQGIDAAKARLREKLSTAITDLRDPKYTASSTETVDHHRMQTLNLSAAEAKTRQDAINDIESSGFAPASFSSTRKGNSHNLSKPSSSLSDHEKAMFGADWQSKALQKNLNIDEKKQEDDDIVEIPSEPIFSLAHPRFSEDPQIRQDRWLQLFKERRKELLTS</sequence>
<feature type="compositionally biased region" description="Basic residues" evidence="1">
    <location>
        <begin position="8"/>
        <end position="19"/>
    </location>
</feature>
<evidence type="ECO:0000313" key="3">
    <source>
        <dbReference type="WBParaSite" id="PSU_v2.g18601.t1"/>
    </source>
</evidence>
<accession>A0A914YEB8</accession>
<feature type="compositionally biased region" description="Basic and acidic residues" evidence="1">
    <location>
        <begin position="20"/>
        <end position="63"/>
    </location>
</feature>
<feature type="region of interest" description="Disordered" evidence="1">
    <location>
        <begin position="1"/>
        <end position="132"/>
    </location>
</feature>